<dbReference type="Proteomes" id="UP000294746">
    <property type="component" value="Unassembled WGS sequence"/>
</dbReference>
<feature type="domain" description="Aminotransferase class I/classII large" evidence="7">
    <location>
        <begin position="31"/>
        <end position="387"/>
    </location>
</feature>
<dbReference type="InterPro" id="IPR015424">
    <property type="entry name" value="PyrdxlP-dep_Trfase"/>
</dbReference>
<dbReference type="InterPro" id="IPR015421">
    <property type="entry name" value="PyrdxlP-dep_Trfase_major"/>
</dbReference>
<dbReference type="PROSITE" id="PS00105">
    <property type="entry name" value="AA_TRANSFER_CLASS_1"/>
    <property type="match status" value="1"/>
</dbReference>
<keyword evidence="3 6" id="KW-0032">Aminotransferase</keyword>
<dbReference type="OrthoDB" id="9802328at2"/>
<protein>
    <recommendedName>
        <fullName evidence="6">Aminotransferase</fullName>
        <ecNumber evidence="6">2.6.1.-</ecNumber>
    </recommendedName>
</protein>
<dbReference type="RefSeq" id="WP_131848941.1">
    <property type="nucleotide sequence ID" value="NZ_SLXV01000021.1"/>
</dbReference>
<keyword evidence="4 6" id="KW-0808">Transferase</keyword>
<proteinExistence type="inferred from homology"/>
<evidence type="ECO:0000256" key="3">
    <source>
        <dbReference type="ARBA" id="ARBA00022576"/>
    </source>
</evidence>
<evidence type="ECO:0000256" key="5">
    <source>
        <dbReference type="ARBA" id="ARBA00022898"/>
    </source>
</evidence>
<dbReference type="PANTHER" id="PTHR46383">
    <property type="entry name" value="ASPARTATE AMINOTRANSFERASE"/>
    <property type="match status" value="1"/>
</dbReference>
<comment type="cofactor">
    <cofactor evidence="1 6">
        <name>pyridoxal 5'-phosphate</name>
        <dbReference type="ChEBI" id="CHEBI:597326"/>
    </cofactor>
</comment>
<keyword evidence="9" id="KW-1185">Reference proteome</keyword>
<dbReference type="Pfam" id="PF00155">
    <property type="entry name" value="Aminotran_1_2"/>
    <property type="match status" value="1"/>
</dbReference>
<dbReference type="SUPFAM" id="SSF53383">
    <property type="entry name" value="PLP-dependent transferases"/>
    <property type="match status" value="1"/>
</dbReference>
<keyword evidence="5" id="KW-0663">Pyridoxal phosphate</keyword>
<dbReference type="InterPro" id="IPR050596">
    <property type="entry name" value="AspAT/PAT-like"/>
</dbReference>
<evidence type="ECO:0000256" key="4">
    <source>
        <dbReference type="ARBA" id="ARBA00022679"/>
    </source>
</evidence>
<dbReference type="Gene3D" id="3.40.640.10">
    <property type="entry name" value="Type I PLP-dependent aspartate aminotransferase-like (Major domain)"/>
    <property type="match status" value="1"/>
</dbReference>
<evidence type="ECO:0000259" key="7">
    <source>
        <dbReference type="Pfam" id="PF00155"/>
    </source>
</evidence>
<reference evidence="8 9" key="1">
    <citation type="submission" date="2019-03" db="EMBL/GenBank/DDBJ databases">
        <title>Genomic Encyclopedia of Type Strains, Phase IV (KMG-IV): sequencing the most valuable type-strain genomes for metagenomic binning, comparative biology and taxonomic classification.</title>
        <authorList>
            <person name="Goeker M."/>
        </authorList>
    </citation>
    <scope>NUCLEOTIDE SEQUENCE [LARGE SCALE GENOMIC DNA]</scope>
    <source>
        <strain evidence="8 9">DSM 46831</strain>
    </source>
</reference>
<evidence type="ECO:0000256" key="2">
    <source>
        <dbReference type="ARBA" id="ARBA00007441"/>
    </source>
</evidence>
<name>A0A4R2RS74_9BACL</name>
<evidence type="ECO:0000256" key="1">
    <source>
        <dbReference type="ARBA" id="ARBA00001933"/>
    </source>
</evidence>
<comment type="caution">
    <text evidence="8">The sequence shown here is derived from an EMBL/GenBank/DDBJ whole genome shotgun (WGS) entry which is preliminary data.</text>
</comment>
<dbReference type="GO" id="GO:0008483">
    <property type="term" value="F:transaminase activity"/>
    <property type="evidence" value="ECO:0007669"/>
    <property type="project" value="UniProtKB-KW"/>
</dbReference>
<dbReference type="Gene3D" id="3.90.1150.10">
    <property type="entry name" value="Aspartate Aminotransferase, domain 1"/>
    <property type="match status" value="1"/>
</dbReference>
<evidence type="ECO:0000313" key="8">
    <source>
        <dbReference type="EMBL" id="TCP67070.1"/>
    </source>
</evidence>
<gene>
    <name evidence="8" type="ORF">EDD57_12111</name>
</gene>
<sequence length="395" mass="43295">MKLSKRVQQLEPSPTLAITATAKALKQQGHDVIGLGAGEPDFNTPTHIIHAAKEAMDQGLTKYTPSSGIPELKKAIVEKLQRENELTYTTSQVTVTVGAKNALYDLFQVILDPGDEVIVPSPYWVSYLEQIKLAGGVPVVIVGEEANQFKITPAELEKAVSSRTKAVIINSPSNPTGMLYSADELRGLGEVAIKHDFLIVSDEIYEHLIYDEGLHHVSMASLGEEFYKRTVIINGVSKTYSMTGWRIGFAAGPSDIITAMTDLASHSTSNPTSIAQYAAIAAFNGSLEPVEEMKKAFKERRDYVVSRLNKIPGFVCQKPPGAFYAYVNIRQALDASKKYQTADDWATALLEKELVAVVPGAGFGSDDHMRISYSTSLKQLQEGLDRIERFVLENK</sequence>
<organism evidence="8 9">
    <name type="scientific">Baia soyae</name>
    <dbReference type="NCBI Taxonomy" id="1544746"/>
    <lineage>
        <taxon>Bacteria</taxon>
        <taxon>Bacillati</taxon>
        <taxon>Bacillota</taxon>
        <taxon>Bacilli</taxon>
        <taxon>Bacillales</taxon>
        <taxon>Thermoactinomycetaceae</taxon>
        <taxon>Baia</taxon>
    </lineage>
</organism>
<dbReference type="InterPro" id="IPR015422">
    <property type="entry name" value="PyrdxlP-dep_Trfase_small"/>
</dbReference>
<dbReference type="InterPro" id="IPR004839">
    <property type="entry name" value="Aminotransferase_I/II_large"/>
</dbReference>
<dbReference type="EMBL" id="SLXV01000021">
    <property type="protein sequence ID" value="TCP67070.1"/>
    <property type="molecule type" value="Genomic_DNA"/>
</dbReference>
<dbReference type="CDD" id="cd00609">
    <property type="entry name" value="AAT_like"/>
    <property type="match status" value="1"/>
</dbReference>
<evidence type="ECO:0000256" key="6">
    <source>
        <dbReference type="RuleBase" id="RU000481"/>
    </source>
</evidence>
<dbReference type="InterPro" id="IPR004838">
    <property type="entry name" value="NHTrfase_class1_PyrdxlP-BS"/>
</dbReference>
<dbReference type="EC" id="2.6.1.-" evidence="6"/>
<evidence type="ECO:0000313" key="9">
    <source>
        <dbReference type="Proteomes" id="UP000294746"/>
    </source>
</evidence>
<dbReference type="FunFam" id="3.40.640.10:FF:000033">
    <property type="entry name" value="Aspartate aminotransferase"/>
    <property type="match status" value="1"/>
</dbReference>
<dbReference type="PRINTS" id="PR00753">
    <property type="entry name" value="ACCSYNTHASE"/>
</dbReference>
<accession>A0A4R2RS74</accession>
<dbReference type="PANTHER" id="PTHR46383:SF1">
    <property type="entry name" value="ASPARTATE AMINOTRANSFERASE"/>
    <property type="match status" value="1"/>
</dbReference>
<dbReference type="AlphaFoldDB" id="A0A4R2RS74"/>
<comment type="similarity">
    <text evidence="2 6">Belongs to the class-I pyridoxal-phosphate-dependent aminotransferase family.</text>
</comment>
<dbReference type="GO" id="GO:0006520">
    <property type="term" value="P:amino acid metabolic process"/>
    <property type="evidence" value="ECO:0007669"/>
    <property type="project" value="InterPro"/>
</dbReference>
<dbReference type="GO" id="GO:0030170">
    <property type="term" value="F:pyridoxal phosphate binding"/>
    <property type="evidence" value="ECO:0007669"/>
    <property type="project" value="InterPro"/>
</dbReference>